<proteinExistence type="predicted"/>
<dbReference type="Proteomes" id="UP000220669">
    <property type="component" value="Unassembled WGS sequence"/>
</dbReference>
<gene>
    <name evidence="1" type="ORF">CRM96_00370</name>
</gene>
<evidence type="ECO:0008006" key="3">
    <source>
        <dbReference type="Google" id="ProtNLM"/>
    </source>
</evidence>
<sequence>MEILLELIGGTTIATLLSTIISSAVVANKNKHEKFVYQDQQTNWVSRLLKVVTTTNDEINEKHVLEVLSCLRPVAKEKPQTSRDEFMGKAITYCNEMYDKNGDFIALTNKQKVNLRLIGNILLKEHWDYLEKRNNKKQDTKHIGNITDIYDKGTKKLDEKE</sequence>
<name>A0AB36SCC4_9ENTE</name>
<accession>A0AB36SCC4</accession>
<comment type="caution">
    <text evidence="1">The sequence shown here is derived from an EMBL/GenBank/DDBJ whole genome shotgun (WGS) entry which is preliminary data.</text>
</comment>
<dbReference type="AlphaFoldDB" id="A0AB36SCC4"/>
<reference evidence="1 2" key="1">
    <citation type="submission" date="2017-09" db="EMBL/GenBank/DDBJ databases">
        <title>FDA dAtabase for Regulatory Grade micrObial Sequences (FDA-ARGOS): Supporting development and validation of Infectious Disease Dx tests.</title>
        <authorList>
            <person name="Minogue T."/>
            <person name="Wolcott M."/>
            <person name="Wasieloski L."/>
            <person name="Aguilar W."/>
            <person name="Moore D."/>
            <person name="Tallon L.J."/>
            <person name="Sadzewicz L."/>
            <person name="Ott S."/>
            <person name="Zhao X."/>
            <person name="Nagaraj S."/>
            <person name="Vavikolanu K."/>
            <person name="Aluvathingal J."/>
            <person name="Nadendla S."/>
            <person name="Sichtig H."/>
        </authorList>
    </citation>
    <scope>NUCLEOTIDE SEQUENCE [LARGE SCALE GENOMIC DNA]</scope>
    <source>
        <strain evidence="1 2">FDAARGOS_396</strain>
    </source>
</reference>
<evidence type="ECO:0000313" key="2">
    <source>
        <dbReference type="Proteomes" id="UP000220669"/>
    </source>
</evidence>
<dbReference type="EMBL" id="PDEB01000003">
    <property type="protein sequence ID" value="PEH46590.1"/>
    <property type="molecule type" value="Genomic_DNA"/>
</dbReference>
<organism evidence="1 2">
    <name type="scientific">Enterococcus durans</name>
    <dbReference type="NCBI Taxonomy" id="53345"/>
    <lineage>
        <taxon>Bacteria</taxon>
        <taxon>Bacillati</taxon>
        <taxon>Bacillota</taxon>
        <taxon>Bacilli</taxon>
        <taxon>Lactobacillales</taxon>
        <taxon>Enterococcaceae</taxon>
        <taxon>Enterococcus</taxon>
    </lineage>
</organism>
<protein>
    <recommendedName>
        <fullName evidence="3">Phage protein</fullName>
    </recommendedName>
</protein>
<evidence type="ECO:0000313" key="1">
    <source>
        <dbReference type="EMBL" id="PEH46590.1"/>
    </source>
</evidence>